<dbReference type="RefSeq" id="WP_020892023.1">
    <property type="nucleotide sequence ID" value="NZ_ATNM01000143.1"/>
</dbReference>
<protein>
    <submittedName>
        <fullName evidence="1">Uncharacterized protein</fullName>
    </submittedName>
</protein>
<sequence length="63" mass="7376">MGKYLAKELRISNKELVFQIKEKEKRASELIDLNEKLFKSESNLNKANRLFLLSAILIKPLQE</sequence>
<accession>S7V9H4</accession>
<comment type="caution">
    <text evidence="1">The sequence shown here is derived from an EMBL/GenBank/DDBJ whole genome shotgun (WGS) entry which is preliminary data.</text>
</comment>
<dbReference type="OrthoDB" id="9766459at2"/>
<name>S7V9H4_9BACT</name>
<organism evidence="1 2">
    <name type="scientific">Cyclobacterium qasimii M12-11B</name>
    <dbReference type="NCBI Taxonomy" id="641524"/>
    <lineage>
        <taxon>Bacteria</taxon>
        <taxon>Pseudomonadati</taxon>
        <taxon>Bacteroidota</taxon>
        <taxon>Cytophagia</taxon>
        <taxon>Cytophagales</taxon>
        <taxon>Cyclobacteriaceae</taxon>
        <taxon>Cyclobacterium</taxon>
    </lineage>
</organism>
<proteinExistence type="predicted"/>
<dbReference type="AlphaFoldDB" id="S7V9H4"/>
<gene>
    <name evidence="1" type="ORF">ADICYQ_4348</name>
</gene>
<dbReference type="Proteomes" id="UP000014974">
    <property type="component" value="Unassembled WGS sequence"/>
</dbReference>
<evidence type="ECO:0000313" key="2">
    <source>
        <dbReference type="Proteomes" id="UP000014974"/>
    </source>
</evidence>
<reference evidence="1 2" key="1">
    <citation type="journal article" date="2013" name="Genome Announc.">
        <title>Draft Genome Sequence of Cyclobacterium qasimii Strain M12-11BT, Isolated from Arctic Marine Sediment.</title>
        <authorList>
            <person name="Shivaji S."/>
            <person name="Ara S."/>
            <person name="Singh A."/>
            <person name="Kumar Pinnaka A."/>
        </authorList>
    </citation>
    <scope>NUCLEOTIDE SEQUENCE [LARGE SCALE GENOMIC DNA]</scope>
    <source>
        <strain evidence="1 2">M12-11B</strain>
    </source>
</reference>
<dbReference type="STRING" id="641524.ADICYQ_4348"/>
<evidence type="ECO:0000313" key="1">
    <source>
        <dbReference type="EMBL" id="EPR66586.1"/>
    </source>
</evidence>
<dbReference type="EMBL" id="ATNM01000143">
    <property type="protein sequence ID" value="EPR66586.1"/>
    <property type="molecule type" value="Genomic_DNA"/>
</dbReference>